<evidence type="ECO:0000313" key="1">
    <source>
        <dbReference type="EMBL" id="MDR6785780.1"/>
    </source>
</evidence>
<reference evidence="1" key="1">
    <citation type="submission" date="2023-07" db="EMBL/GenBank/DDBJ databases">
        <title>Sorghum-associated microbial communities from plants grown in Nebraska, USA.</title>
        <authorList>
            <person name="Schachtman D."/>
        </authorList>
    </citation>
    <scope>NUCLEOTIDE SEQUENCE</scope>
    <source>
        <strain evidence="1">2697</strain>
    </source>
</reference>
<dbReference type="EMBL" id="JAVDTF010000005">
    <property type="protein sequence ID" value="MDR6785780.1"/>
    <property type="molecule type" value="Genomic_DNA"/>
</dbReference>
<accession>A0ACC6L2Z2</accession>
<comment type="caution">
    <text evidence="1">The sequence shown here is derived from an EMBL/GenBank/DDBJ whole genome shotgun (WGS) entry which is preliminary data.</text>
</comment>
<protein>
    <submittedName>
        <fullName evidence="1">Rhomboid protease GluP</fullName>
        <ecNumber evidence="1">3.4.21.105</ecNumber>
    </submittedName>
</protein>
<keyword evidence="1" id="KW-0645">Protease</keyword>
<evidence type="ECO:0000313" key="2">
    <source>
        <dbReference type="Proteomes" id="UP001246858"/>
    </source>
</evidence>
<dbReference type="EC" id="3.4.21.105" evidence="1"/>
<organism evidence="1 2">
    <name type="scientific">Pedobacter africanus</name>
    <dbReference type="NCBI Taxonomy" id="151894"/>
    <lineage>
        <taxon>Bacteria</taxon>
        <taxon>Pseudomonadati</taxon>
        <taxon>Bacteroidota</taxon>
        <taxon>Sphingobacteriia</taxon>
        <taxon>Sphingobacteriales</taxon>
        <taxon>Sphingobacteriaceae</taxon>
        <taxon>Pedobacter</taxon>
    </lineage>
</organism>
<gene>
    <name evidence="1" type="ORF">J2X78_004372</name>
</gene>
<keyword evidence="1" id="KW-0378">Hydrolase</keyword>
<dbReference type="Proteomes" id="UP001246858">
    <property type="component" value="Unassembled WGS sequence"/>
</dbReference>
<sequence length="521" mass="59631">MSFEWGYSPKVEKFIPLGDFPADRYLIIARQAIENLGWKLSHLSASGIIAYTGLSVQSYSEEISIRIISNFAVFKSECIGVQLLFTDYGKNQQNLDKFFHEFEYVEYHLKDIWEERLQDFHAHIAQHDDSYLDQAPLKAKNRIKNVLYLFYPQKDYLVTPVIMILNIFLWLAKLFTIVGMSAVFHAQLADRSLRGMDILMKVNYYFGVNSRWLTLDGQWWRLLSSQFFHFSLAHLFFNMYALVYIGLMIENKLGSVKTLFIYLLSGTCGALLSVYSHELGFLAGASGAIMGMFGAFLALLLSQAFEKTANKALLISTLILVAYMLLSGFIGENRIDNAAHLGGLVSGFVMGYLLYNQEILGGVVPAPYRFGLSGVLVLVFGLVIFKISPQYQVDEYARLKYDFNVNDSKFGQVYQIERDMPVEQKLKMVKQHGIEVWERNIRITREMDKLVLLEKDELDKKYRKAIAKAAHEAVLLLYEDYKDGNLNNRDRIQVKMNEVGRLKSKLQAIHGEGFADAVVEE</sequence>
<proteinExistence type="predicted"/>
<keyword evidence="2" id="KW-1185">Reference proteome</keyword>
<name>A0ACC6L2Z2_9SPHI</name>